<comment type="caution">
    <text evidence="5">The sequence shown here is derived from an EMBL/GenBank/DDBJ whole genome shotgun (WGS) entry which is preliminary data.</text>
</comment>
<keyword evidence="6" id="KW-1185">Reference proteome</keyword>
<evidence type="ECO:0000256" key="2">
    <source>
        <dbReference type="ARBA" id="ARBA00022840"/>
    </source>
</evidence>
<dbReference type="EMBL" id="BMNE01000008">
    <property type="protein sequence ID" value="GGN94161.1"/>
    <property type="molecule type" value="Genomic_DNA"/>
</dbReference>
<sequence length="2124" mass="232944">MGALLPTLQAERLREGLTDYLTTTFALTDPDTQGALTDFIGHPRDGMFKGPYVRLRLPFAPARGNWGMHLNWWPKYFEPYGHQAAAFERLSSKFHRRPQPTLVTTGTGSGKTESFLIPILDHVLRAKKAGVSGMKALIIYPMNALANDQEQRLAKMITSHPELAGVTAGLYTGEQSSGGRTLVSEAGLITDRRLMHDSPPDILLTNYKMLDHMLLRSDRAPMWRQSATSLQYVVLDEFHTYDGAQGTDVAMLLRRLGLTIKSHWTAQSPVTAEDRKRPLGKITPVATSATLGSKGEPTEMLDFAETVFGEPFNKETLIGETRVDVEEWLGKRSTSLDRTFSPVEPVLAEAVAELDRAAAKALTNKRLTAAVLATLFRHTSDIDDSPERIAAGLHKLDESEMLDLVKRHGTFARILRSALDVISVKELAATALPSPTGERDLGRGIAQRERYVDYLFAALSHLRAEVGRSALNVDVHLWFRELSRVDRAATATPLFSWPDDGALDDIGTDYYPALYCRHCGRSGWGVRLAPTGSTLDTSDEDIRSHHASGGLRFRALISAPSEAQLDNAVEGLRWFQVDQREIVDQRPEADSEELRDERVLPVLYLSGPDADENSRKDLCPACGSDDGIRFLGSAIATQLSVALSNLFGDAQLDNGEKKALVFTDSVQDAAHRAGFVQARSHTLSLRSTLRNALGDRVSGEQMLTLSELRDAVLERAGEDSGRRYHLLAPDIVEHEAFAAFWQADTPAALRRKATKNVARRVLFDIDLEFGLQSRLGRTLELTGSVVAEVDLGSPQRVTQLGTTALERTEHQLTFSEPDPAAVTQWVRGVAERMRTRGAIAHEWLTTFVHRDANRRWVWGGRPRGQGMPAFPKGRPAPAFPAVGGRTVPEGFDPITASSSWYARWAAQCLNVSPHEGGFLARALFDVLAEERVVSTATTEKSFTAYQLTHDTVMVGIPDADGLAGMKYLLVCDVCQTPTPGSAAVIDQLDGAPCLLTRCPGRLARAAKHDNFYRGLYDSSEMKRVVAREHTSLLPTKTRLEYETKFKTTASDPTAPNVLVATPTLEMGIDIGDLSTVMLGSMPRTVSSYLQRVGRAGRLTGNSLALAFVRGRGEHLPKLGDPTSVIQGEVRPPATFLTAEEILQRQYLAHIVDRLSRKAGAEDPGSATNVLSSFDEGTWMGTLIEVADDDADLLLDEFLGQFGDLLGETTTASLRAWATPPGLGEYSGLGVLLREAVHRWNRDVDELRHRRTAVDAALPDFEQRAASPAATDDDRRDLRTARGTLRLLSKSINDLTTEHWVGVLERYGVLPNYTLLDDAVSLDVGITWIDPDTNEYAEDTASYQRGSRVALTELAPGATFYAQGLAVEIDAVDLGAGESAIHTWRVCPSCGWAGISHGADPTPPPIQCPRCHSGAIADVSQQLQVVEMAKVSAEVRRDEAAINDIRDERRQESFTVLTAADIDPDNITKRWFVAEQDFGAEYLRRMDIRWLNMGRRNSQGSKRLVAGNTTTGGLFRVCSGCGQLDKVAGRNEPHEHRSWCKYRKADDEKHVREIALARTLRTQAVLLHLPGWLEYDSFAHPSLSAAILLGLRQVIGGSPEHLDVTAITDALHAPNQRALLIHDTVPGGTGYLADFANPRQVWEVLAAARDVVKNCDCMDRLACHKCLLPFAPPRELDKVSRVTAAKVLDDLLACQGGEPDAERWLATITEETPADPIGSPESPLEREFYKAFTERLTTMGATITERPGTYGPTATIKLPGTKIRTWQLEPQVLMGNSQPDFQLRTGDPDIPIIAVFADGRKYHAVPGRNRVSDDARKREILRSGGVLVWAFGHDDLRRFTSARPERPGWFTDQLAGLTRKQGNLRPALFNLLQADPITQLIEFMVDPDRDAWAAVGRWLPLMFLQNGRTKGDSEAIGSWALDLINGSGTPIVEGDYNCWSYTDGPLTITAAVPATMKTIDAVLALDDRDGALEIREGHAWKEWLRLSNWFGLDGHTITTRTLLDASTGAIEQGPEAAGLGGAPRTGSPRTAAVELTPQWQELYDDTISDAERELVLGLASIGVPVPVLGVETDRGDVIDIGWPDARIGVLLADPDAAPTMTEQGWTICPADPAELVDALKTNGVM</sequence>
<dbReference type="PROSITE" id="PS51192">
    <property type="entry name" value="HELICASE_ATP_BIND_1"/>
    <property type="match status" value="1"/>
</dbReference>
<evidence type="ECO:0000313" key="5">
    <source>
        <dbReference type="EMBL" id="GGN94161.1"/>
    </source>
</evidence>
<dbReference type="Pfam" id="PF00271">
    <property type="entry name" value="Helicase_C"/>
    <property type="match status" value="1"/>
</dbReference>
<dbReference type="PANTHER" id="PTHR47957">
    <property type="entry name" value="ATP-DEPENDENT HELICASE HRQ1"/>
    <property type="match status" value="1"/>
</dbReference>
<evidence type="ECO:0000256" key="1">
    <source>
        <dbReference type="ARBA" id="ARBA00022741"/>
    </source>
</evidence>
<dbReference type="InterPro" id="IPR018973">
    <property type="entry name" value="MZB"/>
</dbReference>
<evidence type="ECO:0000313" key="6">
    <source>
        <dbReference type="Proteomes" id="UP000658127"/>
    </source>
</evidence>
<dbReference type="InterPro" id="IPR027417">
    <property type="entry name" value="P-loop_NTPase"/>
</dbReference>
<keyword evidence="5" id="KW-0378">Hydrolase</keyword>
<feature type="domain" description="Helicase C-terminal" evidence="4">
    <location>
        <begin position="984"/>
        <end position="1142"/>
    </location>
</feature>
<dbReference type="RefSeq" id="WP_189033551.1">
    <property type="nucleotide sequence ID" value="NZ_BMNE01000008.1"/>
</dbReference>
<dbReference type="PANTHER" id="PTHR47957:SF3">
    <property type="entry name" value="ATP-DEPENDENT HELICASE HRQ1"/>
    <property type="match status" value="1"/>
</dbReference>
<keyword evidence="1" id="KW-0547">Nucleotide-binding</keyword>
<proteinExistence type="predicted"/>
<name>A0ABQ2KUZ0_9NOCA</name>
<dbReference type="SMART" id="SM00490">
    <property type="entry name" value="HELICc"/>
    <property type="match status" value="1"/>
</dbReference>
<dbReference type="GO" id="GO:0004386">
    <property type="term" value="F:helicase activity"/>
    <property type="evidence" value="ECO:0007669"/>
    <property type="project" value="UniProtKB-KW"/>
</dbReference>
<dbReference type="Gene3D" id="3.40.50.300">
    <property type="entry name" value="P-loop containing nucleotide triphosphate hydrolases"/>
    <property type="match status" value="2"/>
</dbReference>
<dbReference type="SUPFAM" id="SSF52540">
    <property type="entry name" value="P-loop containing nucleoside triphosphate hydrolases"/>
    <property type="match status" value="2"/>
</dbReference>
<dbReference type="PROSITE" id="PS51194">
    <property type="entry name" value="HELICASE_CTER"/>
    <property type="match status" value="1"/>
</dbReference>
<evidence type="ECO:0000259" key="4">
    <source>
        <dbReference type="PROSITE" id="PS51194"/>
    </source>
</evidence>
<dbReference type="InterPro" id="IPR011545">
    <property type="entry name" value="DEAD/DEAH_box_helicase_dom"/>
</dbReference>
<dbReference type="Pfam" id="PF09369">
    <property type="entry name" value="MZB"/>
    <property type="match status" value="1"/>
</dbReference>
<evidence type="ECO:0000259" key="3">
    <source>
        <dbReference type="PROSITE" id="PS51192"/>
    </source>
</evidence>
<accession>A0ABQ2KUZ0</accession>
<dbReference type="InterPro" id="IPR001650">
    <property type="entry name" value="Helicase_C-like"/>
</dbReference>
<feature type="domain" description="Helicase ATP-binding" evidence="3">
    <location>
        <begin position="92"/>
        <end position="309"/>
    </location>
</feature>
<keyword evidence="2" id="KW-0067">ATP-binding</keyword>
<dbReference type="InterPro" id="IPR014001">
    <property type="entry name" value="Helicase_ATP-bd"/>
</dbReference>
<gene>
    <name evidence="5" type="ORF">GCM10011610_56790</name>
</gene>
<protein>
    <submittedName>
        <fullName evidence="5">Helicase</fullName>
    </submittedName>
</protein>
<dbReference type="Proteomes" id="UP000658127">
    <property type="component" value="Unassembled WGS sequence"/>
</dbReference>
<dbReference type="SMART" id="SM00487">
    <property type="entry name" value="DEXDc"/>
    <property type="match status" value="1"/>
</dbReference>
<reference evidence="6" key="1">
    <citation type="journal article" date="2019" name="Int. J. Syst. Evol. Microbiol.">
        <title>The Global Catalogue of Microorganisms (GCM) 10K type strain sequencing project: providing services to taxonomists for standard genome sequencing and annotation.</title>
        <authorList>
            <consortium name="The Broad Institute Genomics Platform"/>
            <consortium name="The Broad Institute Genome Sequencing Center for Infectious Disease"/>
            <person name="Wu L."/>
            <person name="Ma J."/>
        </authorList>
    </citation>
    <scope>NUCLEOTIDE SEQUENCE [LARGE SCALE GENOMIC DNA]</scope>
    <source>
        <strain evidence="6">CGMCC 4.7329</strain>
    </source>
</reference>
<keyword evidence="5" id="KW-0347">Helicase</keyword>
<dbReference type="Pfam" id="PF00270">
    <property type="entry name" value="DEAD"/>
    <property type="match status" value="1"/>
</dbReference>
<organism evidence="5 6">
    <name type="scientific">Nocardia rhizosphaerihabitans</name>
    <dbReference type="NCBI Taxonomy" id="1691570"/>
    <lineage>
        <taxon>Bacteria</taxon>
        <taxon>Bacillati</taxon>
        <taxon>Actinomycetota</taxon>
        <taxon>Actinomycetes</taxon>
        <taxon>Mycobacteriales</taxon>
        <taxon>Nocardiaceae</taxon>
        <taxon>Nocardia</taxon>
    </lineage>
</organism>